<dbReference type="PANTHER" id="PTHR11474">
    <property type="entry name" value="TYROSINASE FAMILY MEMBER"/>
    <property type="match status" value="1"/>
</dbReference>
<keyword evidence="2" id="KW-0732">Signal</keyword>
<feature type="domain" description="Tyrosinase copper-binding" evidence="3">
    <location>
        <begin position="88"/>
        <end position="105"/>
    </location>
</feature>
<gene>
    <name evidence="5" type="ORF">PCON_03357</name>
</gene>
<evidence type="ECO:0000313" key="6">
    <source>
        <dbReference type="Proteomes" id="UP000018144"/>
    </source>
</evidence>
<dbReference type="EMBL" id="HF936492">
    <property type="protein sequence ID" value="CCX16658.1"/>
    <property type="molecule type" value="Genomic_DNA"/>
</dbReference>
<dbReference type="eggNOG" id="ENOG502QV06">
    <property type="taxonomic scope" value="Eukaryota"/>
</dbReference>
<evidence type="ECO:0000259" key="4">
    <source>
        <dbReference type="PROSITE" id="PS00498"/>
    </source>
</evidence>
<dbReference type="PROSITE" id="PS00497">
    <property type="entry name" value="TYROSINASE_1"/>
    <property type="match status" value="1"/>
</dbReference>
<evidence type="ECO:0000259" key="3">
    <source>
        <dbReference type="PROSITE" id="PS00497"/>
    </source>
</evidence>
<accession>U4LB04</accession>
<dbReference type="InterPro" id="IPR050316">
    <property type="entry name" value="Tyrosinase/Hemocyanin"/>
</dbReference>
<name>U4LB04_PYROM</name>
<dbReference type="GO" id="GO:0046872">
    <property type="term" value="F:metal ion binding"/>
    <property type="evidence" value="ECO:0007669"/>
    <property type="project" value="UniProtKB-KW"/>
</dbReference>
<feature type="signal peptide" evidence="2">
    <location>
        <begin position="1"/>
        <end position="18"/>
    </location>
</feature>
<dbReference type="AlphaFoldDB" id="U4LB04"/>
<evidence type="ECO:0000256" key="1">
    <source>
        <dbReference type="ARBA" id="ARBA00022723"/>
    </source>
</evidence>
<dbReference type="InterPro" id="IPR002227">
    <property type="entry name" value="Tyrosinase_Cu-bd"/>
</dbReference>
<proteinExistence type="predicted"/>
<organism evidence="5 6">
    <name type="scientific">Pyronema omphalodes (strain CBS 100304)</name>
    <name type="common">Pyronema confluens</name>
    <dbReference type="NCBI Taxonomy" id="1076935"/>
    <lineage>
        <taxon>Eukaryota</taxon>
        <taxon>Fungi</taxon>
        <taxon>Dikarya</taxon>
        <taxon>Ascomycota</taxon>
        <taxon>Pezizomycotina</taxon>
        <taxon>Pezizomycetes</taxon>
        <taxon>Pezizales</taxon>
        <taxon>Pyronemataceae</taxon>
        <taxon>Pyronema</taxon>
    </lineage>
</organism>
<dbReference type="PRINTS" id="PR00092">
    <property type="entry name" value="TYROSINASE"/>
</dbReference>
<dbReference type="Proteomes" id="UP000018144">
    <property type="component" value="Unassembled WGS sequence"/>
</dbReference>
<keyword evidence="6" id="KW-1185">Reference proteome</keyword>
<dbReference type="InterPro" id="IPR008922">
    <property type="entry name" value="Di-copper_centre_dom_sf"/>
</dbReference>
<dbReference type="Pfam" id="PF00264">
    <property type="entry name" value="Tyrosinase"/>
    <property type="match status" value="1"/>
</dbReference>
<sequence length="398" mass="46075">MLSQIILTILSLGSLASSAPQVHPRPIQEPPRLRKEWRLLNIIERQHYISAIQCLHSKPSIYQDLVSSSGSLFEDFSVIHKLQAPYIHGESQFLPWHRAFLWTFETTLRNECNYTGAQPYWDYGHDIDIVKTSGRDFYSSEIFDPVTGFGGDGEMMKNNDYPRRPPNMPLGIGGGCVMKGPFSKDKFKLQIAKGDKLGPADPRCLTRMFNPKVAKDWCGHEVEEAMKRTKSYKEFYQNMQGNSLDYNQSWGLHVCGHFSVTNVDIFIRTTDPLFFLHHTNLDRIWWEWQKRDPKKRTKEIDGKLKPLPSYFPDGDYGNFPDEKAEITLDWMVDIGRFGGKVKVADLMDITKSPVVNYEYSNTFAGWDDIRGTEKFKKEVNRLTALWEKWRSAGWSHDM</sequence>
<feature type="domain" description="Tyrosinase copper-binding" evidence="4">
    <location>
        <begin position="271"/>
        <end position="282"/>
    </location>
</feature>
<evidence type="ECO:0000313" key="5">
    <source>
        <dbReference type="EMBL" id="CCX16658.1"/>
    </source>
</evidence>
<dbReference type="STRING" id="1076935.U4LB04"/>
<dbReference type="Gene3D" id="1.10.1280.10">
    <property type="entry name" value="Di-copper center containing domain from catechol oxidase"/>
    <property type="match status" value="1"/>
</dbReference>
<dbReference type="PANTHER" id="PTHR11474:SF127">
    <property type="entry name" value="TYROSINASE COPPER-BINDING DOMAIN-CONTAINING PROTEIN"/>
    <property type="match status" value="1"/>
</dbReference>
<dbReference type="GO" id="GO:0016491">
    <property type="term" value="F:oxidoreductase activity"/>
    <property type="evidence" value="ECO:0007669"/>
    <property type="project" value="InterPro"/>
</dbReference>
<dbReference type="PROSITE" id="PS00498">
    <property type="entry name" value="TYROSINASE_2"/>
    <property type="match status" value="1"/>
</dbReference>
<reference evidence="5 6" key="1">
    <citation type="journal article" date="2013" name="PLoS Genet.">
        <title>The genome and development-dependent transcriptomes of Pyronema confluens: a window into fungal evolution.</title>
        <authorList>
            <person name="Traeger S."/>
            <person name="Altegoer F."/>
            <person name="Freitag M."/>
            <person name="Gabaldon T."/>
            <person name="Kempken F."/>
            <person name="Kumar A."/>
            <person name="Marcet-Houben M."/>
            <person name="Poggeler S."/>
            <person name="Stajich J.E."/>
            <person name="Nowrousian M."/>
        </authorList>
    </citation>
    <scope>NUCLEOTIDE SEQUENCE [LARGE SCALE GENOMIC DNA]</scope>
    <source>
        <strain evidence="6">CBS 100304</strain>
        <tissue evidence="5">Vegetative mycelium</tissue>
    </source>
</reference>
<dbReference type="OrthoDB" id="6132182at2759"/>
<keyword evidence="1" id="KW-0479">Metal-binding</keyword>
<protein>
    <recommendedName>
        <fullName evidence="3 4">Tyrosinase copper-binding domain-containing protein</fullName>
    </recommendedName>
</protein>
<dbReference type="SUPFAM" id="SSF48056">
    <property type="entry name" value="Di-copper centre-containing domain"/>
    <property type="match status" value="1"/>
</dbReference>
<evidence type="ECO:0000256" key="2">
    <source>
        <dbReference type="SAM" id="SignalP"/>
    </source>
</evidence>
<feature type="chain" id="PRO_5004652095" description="Tyrosinase copper-binding domain-containing protein" evidence="2">
    <location>
        <begin position="19"/>
        <end position="398"/>
    </location>
</feature>